<evidence type="ECO:0000313" key="2">
    <source>
        <dbReference type="Proteomes" id="UP000246715"/>
    </source>
</evidence>
<organismHost>
    <name type="scientific">Paramecium bursaria</name>
    <dbReference type="NCBI Taxonomy" id="74790"/>
</organismHost>
<gene>
    <name evidence="1" type="primary">M359L</name>
    <name evidence="1" type="ORF">MT325_M359L</name>
</gene>
<proteinExistence type="predicted"/>
<name>A7IU90_PBCVM</name>
<accession>A7IU90</accession>
<sequence>MRQISRLITHQPHYPIRIHIPILITSLRKANTRRQHIRHALSECPRALGGIHTVIHRSCPILLHHGLCENLLGIANLGKRCLVFSGCQNNVQGLPRGMLHDKRVNPAINRIPVGVARA</sequence>
<dbReference type="Proteomes" id="UP000246715">
    <property type="component" value="Segment"/>
</dbReference>
<reference evidence="1 2" key="1">
    <citation type="journal article" date="2007" name="Virology">
        <title>Sequence and annotation of the 314-kb MT325 and the 321-kb FR483 viruses that infect Chlorella Pbi.</title>
        <authorList>
            <person name="Fitzgerald L.A."/>
            <person name="Graves M.V."/>
            <person name="Li X."/>
            <person name="Feldblyum T."/>
            <person name="Hartigan J."/>
            <person name="Van Etten J.L."/>
        </authorList>
    </citation>
    <scope>NUCLEOTIDE SEQUENCE [LARGE SCALE GENOMIC DNA]</scope>
    <source>
        <strain evidence="1 2">MT325</strain>
    </source>
</reference>
<dbReference type="EMBL" id="DQ491001">
    <property type="protein sequence ID" value="ABT13913.1"/>
    <property type="molecule type" value="Genomic_DNA"/>
</dbReference>
<organism evidence="1 2">
    <name type="scientific">Paramecium bursaria Chlorella virus MT325</name>
    <name type="common">PBCV-MT325</name>
    <dbReference type="NCBI Taxonomy" id="346932"/>
    <lineage>
        <taxon>Viruses</taxon>
        <taxon>Varidnaviria</taxon>
        <taxon>Bamfordvirae</taxon>
        <taxon>Nucleocytoviricota</taxon>
        <taxon>Megaviricetes</taxon>
        <taxon>Algavirales</taxon>
        <taxon>Phycodnaviridae</taxon>
        <taxon>Chlorovirus</taxon>
        <taxon>Chlorovirus conductrix</taxon>
        <taxon>Paramecium bursaria Chlorella virus A1</taxon>
    </lineage>
</organism>
<protein>
    <submittedName>
        <fullName evidence="1">Uncharacterized protein M359L</fullName>
    </submittedName>
</protein>
<evidence type="ECO:0000313" key="1">
    <source>
        <dbReference type="EMBL" id="ABT13913.1"/>
    </source>
</evidence>